<evidence type="ECO:0000256" key="5">
    <source>
        <dbReference type="SAM" id="SignalP"/>
    </source>
</evidence>
<dbReference type="Pfam" id="PF00419">
    <property type="entry name" value="Fimbrial"/>
    <property type="match status" value="1"/>
</dbReference>
<evidence type="ECO:0000313" key="10">
    <source>
        <dbReference type="Proteomes" id="UP001054892"/>
    </source>
</evidence>
<dbReference type="GO" id="GO:0009289">
    <property type="term" value="C:pilus"/>
    <property type="evidence" value="ECO:0007669"/>
    <property type="project" value="UniProtKB-SubCell"/>
</dbReference>
<keyword evidence="4" id="KW-0281">Fimbrium</keyword>
<dbReference type="SUPFAM" id="SSF49401">
    <property type="entry name" value="Bacterial adhesins"/>
    <property type="match status" value="1"/>
</dbReference>
<dbReference type="EMBL" id="AP023189">
    <property type="protein sequence ID" value="BCG24759.1"/>
    <property type="molecule type" value="Genomic_DNA"/>
</dbReference>
<dbReference type="Gene3D" id="2.60.40.1090">
    <property type="entry name" value="Fimbrial-type adhesion domain"/>
    <property type="match status" value="1"/>
</dbReference>
<dbReference type="AlphaFoldDB" id="A0A6J4E628"/>
<dbReference type="InterPro" id="IPR000259">
    <property type="entry name" value="Adhesion_dom_fimbrial"/>
</dbReference>
<keyword evidence="3 5" id="KW-0732">Signal</keyword>
<gene>
    <name evidence="7" type="ORF">TUM18999_29500</name>
    <name evidence="8" type="ORF">TUM20286_37540</name>
</gene>
<organism evidence="7 9">
    <name type="scientific">Pseudomonas tohonis</name>
    <dbReference type="NCBI Taxonomy" id="2725477"/>
    <lineage>
        <taxon>Bacteria</taxon>
        <taxon>Pseudomonadati</taxon>
        <taxon>Pseudomonadota</taxon>
        <taxon>Gammaproteobacteria</taxon>
        <taxon>Pseudomonadales</taxon>
        <taxon>Pseudomonadaceae</taxon>
        <taxon>Pseudomonas</taxon>
    </lineage>
</organism>
<protein>
    <recommendedName>
        <fullName evidence="6">Fimbrial-type adhesion domain-containing protein</fullName>
    </recommendedName>
</protein>
<accession>A0A6J4E628</accession>
<comment type="similarity">
    <text evidence="2">Belongs to the fimbrial protein family.</text>
</comment>
<evidence type="ECO:0000313" key="9">
    <source>
        <dbReference type="Proteomes" id="UP000509383"/>
    </source>
</evidence>
<dbReference type="PANTHER" id="PTHR33420:SF3">
    <property type="entry name" value="FIMBRIAL SUBUNIT ELFA"/>
    <property type="match status" value="1"/>
</dbReference>
<sequence>MKKFLTASTALIGFGLSSLALAVDGTITIKGEVSSKSCTIASPSLNQSVQLAPVSQSSLAAGQNASFKPFMIELSGCSVGTKVKANFEIGPNVDAANGTLKNELTGADASNVAVQLFNADQQPINLGNNDNSKEVVVTGGGNTTLAFFAAYLAPASEQVKPGQVSTSVTYTMSYE</sequence>
<dbReference type="KEGG" id="ptw:TUM18999_29500"/>
<dbReference type="InterPro" id="IPR036937">
    <property type="entry name" value="Adhesion_dom_fimbrial_sf"/>
</dbReference>
<evidence type="ECO:0000313" key="8">
    <source>
        <dbReference type="EMBL" id="GJN54002.1"/>
    </source>
</evidence>
<dbReference type="GO" id="GO:0043709">
    <property type="term" value="P:cell adhesion involved in single-species biofilm formation"/>
    <property type="evidence" value="ECO:0007669"/>
    <property type="project" value="TreeGrafter"/>
</dbReference>
<proteinExistence type="inferred from homology"/>
<feature type="signal peptide" evidence="5">
    <location>
        <begin position="1"/>
        <end position="22"/>
    </location>
</feature>
<dbReference type="InterPro" id="IPR008966">
    <property type="entry name" value="Adhesion_dom_sf"/>
</dbReference>
<reference evidence="7 9" key="1">
    <citation type="submission" date="2020-05" db="EMBL/GenBank/DDBJ databases">
        <title>Characterization of novel class B3 metallo-beta-lactamase from novel Pseudomonas species.</title>
        <authorList>
            <person name="Yamada K."/>
            <person name="Aoki K."/>
            <person name="Ishii Y."/>
        </authorList>
    </citation>
    <scope>NUCLEOTIDE SEQUENCE [LARGE SCALE GENOMIC DNA]</scope>
    <source>
        <strain evidence="7 9">TUM18999</strain>
        <strain evidence="8 10">TUM20286</strain>
    </source>
</reference>
<feature type="chain" id="PRO_5027009297" description="Fimbrial-type adhesion domain-containing protein" evidence="5">
    <location>
        <begin position="23"/>
        <end position="175"/>
    </location>
</feature>
<dbReference type="InterPro" id="IPR050263">
    <property type="entry name" value="Bact_Fimbrial_Adh_Pro"/>
</dbReference>
<dbReference type="PANTHER" id="PTHR33420">
    <property type="entry name" value="FIMBRIAL SUBUNIT ELFA-RELATED"/>
    <property type="match status" value="1"/>
</dbReference>
<name>A0A6J4E628_9PSED</name>
<comment type="subcellular location">
    <subcellularLocation>
        <location evidence="1">Fimbrium</location>
    </subcellularLocation>
</comment>
<evidence type="ECO:0000256" key="4">
    <source>
        <dbReference type="ARBA" id="ARBA00023263"/>
    </source>
</evidence>
<dbReference type="RefSeq" id="WP_173178689.1">
    <property type="nucleotide sequence ID" value="NZ_AP023189.1"/>
</dbReference>
<evidence type="ECO:0000256" key="3">
    <source>
        <dbReference type="ARBA" id="ARBA00022729"/>
    </source>
</evidence>
<dbReference type="Proteomes" id="UP001054892">
    <property type="component" value="Unassembled WGS sequence"/>
</dbReference>
<feature type="domain" description="Fimbrial-type adhesion" evidence="6">
    <location>
        <begin position="27"/>
        <end position="174"/>
    </location>
</feature>
<evidence type="ECO:0000256" key="2">
    <source>
        <dbReference type="ARBA" id="ARBA00006671"/>
    </source>
</evidence>
<evidence type="ECO:0000256" key="1">
    <source>
        <dbReference type="ARBA" id="ARBA00004561"/>
    </source>
</evidence>
<dbReference type="EMBL" id="BQKM01000008">
    <property type="protein sequence ID" value="GJN54002.1"/>
    <property type="molecule type" value="Genomic_DNA"/>
</dbReference>
<keyword evidence="10" id="KW-1185">Reference proteome</keyword>
<evidence type="ECO:0000313" key="7">
    <source>
        <dbReference type="EMBL" id="BCG24759.1"/>
    </source>
</evidence>
<dbReference type="Proteomes" id="UP000509383">
    <property type="component" value="Chromosome"/>
</dbReference>
<evidence type="ECO:0000259" key="6">
    <source>
        <dbReference type="Pfam" id="PF00419"/>
    </source>
</evidence>